<dbReference type="PROSITE" id="PS50280">
    <property type="entry name" value="SET"/>
    <property type="match status" value="1"/>
</dbReference>
<accession>A0AA88C7A5</accession>
<keyword evidence="4" id="KW-0808">Transferase</keyword>
<comment type="caution">
    <text evidence="8">The sequence shown here is derived from an EMBL/GenBank/DDBJ whole genome shotgun (WGS) entry which is preliminary data.</text>
</comment>
<keyword evidence="2" id="KW-0158">Chromosome</keyword>
<feature type="domain" description="Post-SET" evidence="7">
    <location>
        <begin position="143"/>
        <end position="159"/>
    </location>
</feature>
<evidence type="ECO:0000256" key="4">
    <source>
        <dbReference type="ARBA" id="ARBA00022679"/>
    </source>
</evidence>
<dbReference type="AlphaFoldDB" id="A0AA88C7A5"/>
<proteinExistence type="predicted"/>
<evidence type="ECO:0000313" key="9">
    <source>
        <dbReference type="Proteomes" id="UP000619512"/>
    </source>
</evidence>
<dbReference type="EMBL" id="BMWW01000002">
    <property type="protein sequence ID" value="GGY81662.1"/>
    <property type="molecule type" value="Genomic_DNA"/>
</dbReference>
<protein>
    <submittedName>
        <fullName evidence="8">SET domain-containing protein-lysine N-methyltransferase</fullName>
    </submittedName>
</protein>
<reference evidence="8" key="2">
    <citation type="submission" date="2022-12" db="EMBL/GenBank/DDBJ databases">
        <authorList>
            <person name="Sun Q."/>
            <person name="Kim S."/>
        </authorList>
    </citation>
    <scope>NUCLEOTIDE SEQUENCE</scope>
    <source>
        <strain evidence="8">KCTC 12344</strain>
    </source>
</reference>
<dbReference type="GO" id="GO:0008168">
    <property type="term" value="F:methyltransferase activity"/>
    <property type="evidence" value="ECO:0007669"/>
    <property type="project" value="UniProtKB-KW"/>
</dbReference>
<dbReference type="InterPro" id="IPR001214">
    <property type="entry name" value="SET_dom"/>
</dbReference>
<dbReference type="PROSITE" id="PS50868">
    <property type="entry name" value="POST_SET"/>
    <property type="match status" value="1"/>
</dbReference>
<sequence>MRGANARYHFDMTKPATPLYVVHESPIHGRGVFARRKIKAGERIIEYTGEIVDWEETCRRTAEKGGPINHTFFFTLNDGMLIDGGAGGNDARFINHSCEPNCEAMEDEGRVYIHALMDIEKGEELKYNYGLIYDERHTPAVKKAFACHCGAPTCTGVMLAPKKRSRKKQGPVPTAD</sequence>
<dbReference type="InterPro" id="IPR003616">
    <property type="entry name" value="Post-SET_dom"/>
</dbReference>
<feature type="domain" description="SET" evidence="6">
    <location>
        <begin position="18"/>
        <end position="130"/>
    </location>
</feature>
<evidence type="ECO:0000259" key="6">
    <source>
        <dbReference type="PROSITE" id="PS50280"/>
    </source>
</evidence>
<dbReference type="SUPFAM" id="SSF82199">
    <property type="entry name" value="SET domain"/>
    <property type="match status" value="1"/>
</dbReference>
<evidence type="ECO:0000256" key="1">
    <source>
        <dbReference type="ARBA" id="ARBA00004286"/>
    </source>
</evidence>
<dbReference type="PANTHER" id="PTHR22884">
    <property type="entry name" value="SET DOMAIN PROTEINS"/>
    <property type="match status" value="1"/>
</dbReference>
<evidence type="ECO:0000256" key="2">
    <source>
        <dbReference type="ARBA" id="ARBA00022454"/>
    </source>
</evidence>
<keyword evidence="5" id="KW-0949">S-adenosyl-L-methionine</keyword>
<name>A0AA88C7A5_9BURK</name>
<organism evidence="8 9">
    <name type="scientific">Pseudoduganella plicata</name>
    <dbReference type="NCBI Taxonomy" id="321984"/>
    <lineage>
        <taxon>Bacteria</taxon>
        <taxon>Pseudomonadati</taxon>
        <taxon>Pseudomonadota</taxon>
        <taxon>Betaproteobacteria</taxon>
        <taxon>Burkholderiales</taxon>
        <taxon>Oxalobacteraceae</taxon>
        <taxon>Telluria group</taxon>
        <taxon>Pseudoduganella</taxon>
    </lineage>
</organism>
<evidence type="ECO:0000256" key="3">
    <source>
        <dbReference type="ARBA" id="ARBA00022603"/>
    </source>
</evidence>
<evidence type="ECO:0000259" key="7">
    <source>
        <dbReference type="PROSITE" id="PS50868"/>
    </source>
</evidence>
<dbReference type="Gene3D" id="2.170.270.10">
    <property type="entry name" value="SET domain"/>
    <property type="match status" value="1"/>
</dbReference>
<dbReference type="InterPro" id="IPR050777">
    <property type="entry name" value="SET2_Histone-Lys_MeTrsfase"/>
</dbReference>
<dbReference type="InterPro" id="IPR046341">
    <property type="entry name" value="SET_dom_sf"/>
</dbReference>
<dbReference type="GO" id="GO:0005694">
    <property type="term" value="C:chromosome"/>
    <property type="evidence" value="ECO:0007669"/>
    <property type="project" value="UniProtKB-SubCell"/>
</dbReference>
<keyword evidence="3" id="KW-0489">Methyltransferase</keyword>
<comment type="subcellular location">
    <subcellularLocation>
        <location evidence="1">Chromosome</location>
    </subcellularLocation>
</comment>
<dbReference type="Proteomes" id="UP000619512">
    <property type="component" value="Unassembled WGS sequence"/>
</dbReference>
<dbReference type="GO" id="GO:0032259">
    <property type="term" value="P:methylation"/>
    <property type="evidence" value="ECO:0007669"/>
    <property type="project" value="UniProtKB-KW"/>
</dbReference>
<dbReference type="Pfam" id="PF00856">
    <property type="entry name" value="SET"/>
    <property type="match status" value="1"/>
</dbReference>
<evidence type="ECO:0000313" key="8">
    <source>
        <dbReference type="EMBL" id="GGY81662.1"/>
    </source>
</evidence>
<evidence type="ECO:0000256" key="5">
    <source>
        <dbReference type="ARBA" id="ARBA00022691"/>
    </source>
</evidence>
<reference evidence="8" key="1">
    <citation type="journal article" date="2014" name="Int. J. Syst. Evol. Microbiol.">
        <title>Complete genome sequence of Corynebacterium casei LMG S-19264T (=DSM 44701T), isolated from a smear-ripened cheese.</title>
        <authorList>
            <consortium name="US DOE Joint Genome Institute (JGI-PGF)"/>
            <person name="Walter F."/>
            <person name="Albersmeier A."/>
            <person name="Kalinowski J."/>
            <person name="Ruckert C."/>
        </authorList>
    </citation>
    <scope>NUCLEOTIDE SEQUENCE</scope>
    <source>
        <strain evidence="8">KCTC 12344</strain>
    </source>
</reference>
<gene>
    <name evidence="8" type="ORF">GCM10007388_13100</name>
</gene>
<dbReference type="SMART" id="SM00317">
    <property type="entry name" value="SET"/>
    <property type="match status" value="1"/>
</dbReference>